<dbReference type="Pfam" id="PF13521">
    <property type="entry name" value="AAA_28"/>
    <property type="match status" value="1"/>
</dbReference>
<dbReference type="InterPro" id="IPR027417">
    <property type="entry name" value="P-loop_NTPase"/>
</dbReference>
<dbReference type="Gene3D" id="3.40.50.300">
    <property type="entry name" value="P-loop containing nucleotide triphosphate hydrolases"/>
    <property type="match status" value="1"/>
</dbReference>
<dbReference type="Gene3D" id="3.40.50.620">
    <property type="entry name" value="HUPs"/>
    <property type="match status" value="1"/>
</dbReference>
<dbReference type="EC" id="2.7.1.22" evidence="3"/>
<accession>A0A6J4IXB8</accession>
<dbReference type="NCBIfam" id="TIGR00125">
    <property type="entry name" value="cyt_tran_rel"/>
    <property type="match status" value="1"/>
</dbReference>
<keyword evidence="3" id="KW-0808">Transferase</keyword>
<dbReference type="PANTHER" id="PTHR37512:SF1">
    <property type="entry name" value="NADR_TTD14 AAA DOMAIN-CONTAINING PROTEIN"/>
    <property type="match status" value="1"/>
</dbReference>
<dbReference type="InterPro" id="IPR004821">
    <property type="entry name" value="Cyt_trans-like"/>
</dbReference>
<dbReference type="AlphaFoldDB" id="A0A6J4IXB8"/>
<evidence type="ECO:0000259" key="1">
    <source>
        <dbReference type="Pfam" id="PF01467"/>
    </source>
</evidence>
<dbReference type="SUPFAM" id="SSF52540">
    <property type="entry name" value="P-loop containing nucleoside triphosphate hydrolases"/>
    <property type="match status" value="1"/>
</dbReference>
<dbReference type="PANTHER" id="PTHR37512">
    <property type="entry name" value="TRIFUNCTIONAL NAD BIOSYNTHESIS/REGULATOR PROTEIN NADR"/>
    <property type="match status" value="1"/>
</dbReference>
<evidence type="ECO:0000259" key="2">
    <source>
        <dbReference type="Pfam" id="PF13521"/>
    </source>
</evidence>
<name>A0A6J4IXB8_9BACT</name>
<evidence type="ECO:0000313" key="3">
    <source>
        <dbReference type="EMBL" id="CAA9262584.1"/>
    </source>
</evidence>
<dbReference type="SUPFAM" id="SSF52374">
    <property type="entry name" value="Nucleotidylyl transferase"/>
    <property type="match status" value="1"/>
</dbReference>
<dbReference type="InterPro" id="IPR038727">
    <property type="entry name" value="NadR/Ttd14_AAA_dom"/>
</dbReference>
<dbReference type="InterPro" id="IPR014729">
    <property type="entry name" value="Rossmann-like_a/b/a_fold"/>
</dbReference>
<proteinExistence type="predicted"/>
<dbReference type="GO" id="GO:0050262">
    <property type="term" value="F:ribosylnicotinamide kinase activity"/>
    <property type="evidence" value="ECO:0007669"/>
    <property type="project" value="UniProtKB-EC"/>
</dbReference>
<organism evidence="3">
    <name type="scientific">uncultured Armatimonadetes bacterium</name>
    <dbReference type="NCBI Taxonomy" id="157466"/>
    <lineage>
        <taxon>Bacteria</taxon>
        <taxon>Bacillati</taxon>
        <taxon>Armatimonadota</taxon>
        <taxon>environmental samples</taxon>
    </lineage>
</organism>
<dbReference type="Pfam" id="PF01467">
    <property type="entry name" value="CTP_transf_like"/>
    <property type="match status" value="1"/>
</dbReference>
<keyword evidence="3" id="KW-0418">Kinase</keyword>
<feature type="domain" description="Cytidyltransferase-like" evidence="1">
    <location>
        <begin position="6"/>
        <end position="134"/>
    </location>
</feature>
<dbReference type="InterPro" id="IPR052735">
    <property type="entry name" value="NAD_biosynth-regulator"/>
</dbReference>
<dbReference type="EMBL" id="CADCTO010000324">
    <property type="protein sequence ID" value="CAA9262584.1"/>
    <property type="molecule type" value="Genomic_DNA"/>
</dbReference>
<sequence>MNVGLTLGKFAPLHKGHQFLIETALSEMDEVVIVIYDCPETTDVPLNVRSQWLRDLYPGVHVIEAWDGPTEVGDTPEIRNRHEDYILDRLRIGGVTHFYSSEFYGEHMSRALRAVNRLVDRERAAVPISGTAVRQSPFAFREYLDPRVYRDLVTNVVFLGAPSTGKTTLACRMAQEYQTVWMPEYGREYWEKHQVERRLSLDQLAQIAEGHREREEDLLYRADRYLFTDTNATTTYLFSRHYHGAATDRLVARAAEAAARYDVVFVCDTDIPYEDTWDRSGDVSRQAFQKHVIADLIVRKIPFFPVRGDLDARVRRVKQVLDKHHKYRNLVSGIE</sequence>
<feature type="domain" description="NadR/Ttd14 AAA" evidence="2">
    <location>
        <begin position="156"/>
        <end position="313"/>
    </location>
</feature>
<keyword evidence="3" id="KW-0548">Nucleotidyltransferase</keyword>
<dbReference type="GO" id="GO:0000309">
    <property type="term" value="F:nicotinamide-nucleotide adenylyltransferase activity"/>
    <property type="evidence" value="ECO:0007669"/>
    <property type="project" value="UniProtKB-EC"/>
</dbReference>
<gene>
    <name evidence="3" type="ORF">AVDCRST_MAG63-3216</name>
</gene>
<reference evidence="3" key="1">
    <citation type="submission" date="2020-02" db="EMBL/GenBank/DDBJ databases">
        <authorList>
            <person name="Meier V. D."/>
        </authorList>
    </citation>
    <scope>NUCLEOTIDE SEQUENCE</scope>
    <source>
        <strain evidence="3">AVDCRST_MAG63</strain>
    </source>
</reference>
<protein>
    <submittedName>
        <fullName evidence="3">Nicotinamide-nucleotide adenylyltransferase, NadR family / Ribosylnicotinamide kinase</fullName>
        <ecNumber evidence="3">2.7.1.22</ecNumber>
        <ecNumber evidence="3">2.7.7.1</ecNumber>
    </submittedName>
</protein>
<dbReference type="EC" id="2.7.7.1" evidence="3"/>